<dbReference type="PANTHER" id="PTHR31234:SF65">
    <property type="entry name" value="LATE EMBRYOGENESIS ABUNDANT PROTEIN, LEA_2 SUBGROUP"/>
    <property type="match status" value="1"/>
</dbReference>
<feature type="transmembrane region" description="Helical" evidence="3">
    <location>
        <begin position="7"/>
        <end position="32"/>
    </location>
</feature>
<gene>
    <name evidence="4" type="ORF">Ahy_A03g015622</name>
</gene>
<sequence length="186" mass="20466">MARKGLRICMIVCSIFLIVVVTIILAISLTILKPKDPDISVHPYGLENFQIIQPNVTTVPLGMVITIVNPNYGTFNYKNTTGYLNYHDTNVAKAMVVAGSVPARGLFNITTVAGIMTQKLMDDTQFWSDIEVGTLNFKATITLPGKVTMLKIFKKKAMVHVACDLSFKLNLSSIHTDSSCISKIKL</sequence>
<keyword evidence="5" id="KW-1185">Reference proteome</keyword>
<dbReference type="GO" id="GO:0098542">
    <property type="term" value="P:defense response to other organism"/>
    <property type="evidence" value="ECO:0007669"/>
    <property type="project" value="InterPro"/>
</dbReference>
<dbReference type="GO" id="GO:0016020">
    <property type="term" value="C:membrane"/>
    <property type="evidence" value="ECO:0007669"/>
    <property type="project" value="UniProtKB-SubCell"/>
</dbReference>
<keyword evidence="3" id="KW-0812">Transmembrane</keyword>
<dbReference type="STRING" id="3818.A0A445E126"/>
<organism evidence="4 5">
    <name type="scientific">Arachis hypogaea</name>
    <name type="common">Peanut</name>
    <dbReference type="NCBI Taxonomy" id="3818"/>
    <lineage>
        <taxon>Eukaryota</taxon>
        <taxon>Viridiplantae</taxon>
        <taxon>Streptophyta</taxon>
        <taxon>Embryophyta</taxon>
        <taxon>Tracheophyta</taxon>
        <taxon>Spermatophyta</taxon>
        <taxon>Magnoliopsida</taxon>
        <taxon>eudicotyledons</taxon>
        <taxon>Gunneridae</taxon>
        <taxon>Pentapetalae</taxon>
        <taxon>rosids</taxon>
        <taxon>fabids</taxon>
        <taxon>Fabales</taxon>
        <taxon>Fabaceae</taxon>
        <taxon>Papilionoideae</taxon>
        <taxon>50 kb inversion clade</taxon>
        <taxon>dalbergioids sensu lato</taxon>
        <taxon>Dalbergieae</taxon>
        <taxon>Pterocarpus clade</taxon>
        <taxon>Arachis</taxon>
    </lineage>
</organism>
<dbReference type="Proteomes" id="UP000289738">
    <property type="component" value="Chromosome A03"/>
</dbReference>
<comment type="subcellular location">
    <subcellularLocation>
        <location evidence="1">Membrane</location>
    </subcellularLocation>
</comment>
<evidence type="ECO:0000313" key="5">
    <source>
        <dbReference type="Proteomes" id="UP000289738"/>
    </source>
</evidence>
<comment type="caution">
    <text evidence="4">The sequence shown here is derived from an EMBL/GenBank/DDBJ whole genome shotgun (WGS) entry which is preliminary data.</text>
</comment>
<proteinExistence type="predicted"/>
<name>A0A445E126_ARAHY</name>
<dbReference type="PANTHER" id="PTHR31234">
    <property type="entry name" value="LATE EMBRYOGENESIS ABUNDANT (LEA) HYDROXYPROLINE-RICH GLYCOPROTEIN FAMILY"/>
    <property type="match status" value="1"/>
</dbReference>
<keyword evidence="3" id="KW-1133">Transmembrane helix</keyword>
<evidence type="ECO:0000256" key="2">
    <source>
        <dbReference type="ARBA" id="ARBA00023136"/>
    </source>
</evidence>
<dbReference type="EMBL" id="SDMP01000003">
    <property type="protein sequence ID" value="RYR69089.1"/>
    <property type="molecule type" value="Genomic_DNA"/>
</dbReference>
<dbReference type="OrthoDB" id="674678at2759"/>
<protein>
    <submittedName>
        <fullName evidence="4">Uncharacterized protein</fullName>
    </submittedName>
</protein>
<evidence type="ECO:0000313" key="4">
    <source>
        <dbReference type="EMBL" id="RYR69089.1"/>
    </source>
</evidence>
<evidence type="ECO:0000256" key="3">
    <source>
        <dbReference type="SAM" id="Phobius"/>
    </source>
</evidence>
<dbReference type="AlphaFoldDB" id="A0A445E126"/>
<accession>A0A445E126</accession>
<keyword evidence="2 3" id="KW-0472">Membrane</keyword>
<evidence type="ECO:0000256" key="1">
    <source>
        <dbReference type="ARBA" id="ARBA00004370"/>
    </source>
</evidence>
<dbReference type="InterPro" id="IPR044839">
    <property type="entry name" value="NDR1-like"/>
</dbReference>
<reference evidence="4 5" key="1">
    <citation type="submission" date="2019-01" db="EMBL/GenBank/DDBJ databases">
        <title>Sequencing of cultivated peanut Arachis hypogaea provides insights into genome evolution and oil improvement.</title>
        <authorList>
            <person name="Chen X."/>
        </authorList>
    </citation>
    <scope>NUCLEOTIDE SEQUENCE [LARGE SCALE GENOMIC DNA]</scope>
    <source>
        <strain evidence="5">cv. Fuhuasheng</strain>
        <tissue evidence="4">Leaves</tissue>
    </source>
</reference>